<feature type="transmembrane region" description="Helical" evidence="2">
    <location>
        <begin position="20"/>
        <end position="42"/>
    </location>
</feature>
<reference evidence="3 4" key="1">
    <citation type="submission" date="2024-10" db="EMBL/GenBank/DDBJ databases">
        <title>Updated reference genomes for cyclostephanoid diatoms.</title>
        <authorList>
            <person name="Roberts W.R."/>
            <person name="Alverson A.J."/>
        </authorList>
    </citation>
    <scope>NUCLEOTIDE SEQUENCE [LARGE SCALE GENOMIC DNA]</scope>
    <source>
        <strain evidence="3 4">AJA276-08</strain>
    </source>
</reference>
<dbReference type="Proteomes" id="UP001530315">
    <property type="component" value="Unassembled WGS sequence"/>
</dbReference>
<sequence length="433" mass="47086">MDTLCSQAFGASQTSRMGTYSLTGVAVVSVVFLFSGVLVWHASYILVALGQPAEVSSLAGDFIRYLLPGVLFLNIYKLIQKVSQSRNEAGPMLITAMVTNAVNLGLGYYLVHCTTWGWMGAAVARTVANFVTVPTVLLCMVIGSGNSGEYDDSADPPRNDNERKTQRYLEVDVGDRTDNEDDIVKDDSEFLRQIWEGFIVSEALRYSAIMEFLRIGVPGMLQVMFEWVAFEVLALLCGILPGHEAIVGIGAHSIIMQISSLTWTLYQGVSVSGNVRVGNALGAGDVHRAEIASNLTLASGFFTSVVNVALLLTFRNSLPWLFTSDLDIVRKTHRLILIAVAFQFPDSINCSVQGIFRGSGRQALAAKYNFIAFYVIGIPLAYILGVRLGFGVEGLWWGITSGLFAIAIGGTIAILRSDWRKLASEAALRINDD</sequence>
<comment type="similarity">
    <text evidence="1">Belongs to the multi antimicrobial extrusion (MATE) (TC 2.A.66.1) family.</text>
</comment>
<protein>
    <submittedName>
        <fullName evidence="3">Uncharacterized protein</fullName>
    </submittedName>
</protein>
<keyword evidence="2" id="KW-0472">Membrane</keyword>
<dbReference type="AlphaFoldDB" id="A0ABD3NEN1"/>
<dbReference type="InterPro" id="IPR002528">
    <property type="entry name" value="MATE_fam"/>
</dbReference>
<accession>A0ABD3NEN1</accession>
<evidence type="ECO:0000256" key="1">
    <source>
        <dbReference type="ARBA" id="ARBA00010199"/>
    </source>
</evidence>
<keyword evidence="2" id="KW-1133">Transmembrane helix</keyword>
<name>A0ABD3NEN1_9STRA</name>
<dbReference type="PANTHER" id="PTHR11206">
    <property type="entry name" value="MULTIDRUG RESISTANCE PROTEIN"/>
    <property type="match status" value="1"/>
</dbReference>
<proteinExistence type="inferred from homology"/>
<feature type="transmembrane region" description="Helical" evidence="2">
    <location>
        <begin position="62"/>
        <end position="79"/>
    </location>
</feature>
<feature type="transmembrane region" description="Helical" evidence="2">
    <location>
        <begin position="396"/>
        <end position="415"/>
    </location>
</feature>
<feature type="transmembrane region" description="Helical" evidence="2">
    <location>
        <begin position="335"/>
        <end position="356"/>
    </location>
</feature>
<dbReference type="EMBL" id="JALLAZ020001474">
    <property type="protein sequence ID" value="KAL3774358.1"/>
    <property type="molecule type" value="Genomic_DNA"/>
</dbReference>
<keyword evidence="2" id="KW-0812">Transmembrane</keyword>
<feature type="transmembrane region" description="Helical" evidence="2">
    <location>
        <begin position="91"/>
        <end position="111"/>
    </location>
</feature>
<feature type="transmembrane region" description="Helical" evidence="2">
    <location>
        <begin position="295"/>
        <end position="315"/>
    </location>
</feature>
<evidence type="ECO:0000313" key="4">
    <source>
        <dbReference type="Proteomes" id="UP001530315"/>
    </source>
</evidence>
<gene>
    <name evidence="3" type="ORF">ACHAW5_009237</name>
</gene>
<feature type="transmembrane region" description="Helical" evidence="2">
    <location>
        <begin position="368"/>
        <end position="390"/>
    </location>
</feature>
<keyword evidence="4" id="KW-1185">Reference proteome</keyword>
<organism evidence="3 4">
    <name type="scientific">Stephanodiscus triporus</name>
    <dbReference type="NCBI Taxonomy" id="2934178"/>
    <lineage>
        <taxon>Eukaryota</taxon>
        <taxon>Sar</taxon>
        <taxon>Stramenopiles</taxon>
        <taxon>Ochrophyta</taxon>
        <taxon>Bacillariophyta</taxon>
        <taxon>Coscinodiscophyceae</taxon>
        <taxon>Thalassiosirophycidae</taxon>
        <taxon>Stephanodiscales</taxon>
        <taxon>Stephanodiscaceae</taxon>
        <taxon>Stephanodiscus</taxon>
    </lineage>
</organism>
<evidence type="ECO:0000313" key="3">
    <source>
        <dbReference type="EMBL" id="KAL3774358.1"/>
    </source>
</evidence>
<dbReference type="Pfam" id="PF01554">
    <property type="entry name" value="MatE"/>
    <property type="match status" value="2"/>
</dbReference>
<feature type="transmembrane region" description="Helical" evidence="2">
    <location>
        <begin position="123"/>
        <end position="143"/>
    </location>
</feature>
<comment type="caution">
    <text evidence="3">The sequence shown here is derived from an EMBL/GenBank/DDBJ whole genome shotgun (WGS) entry which is preliminary data.</text>
</comment>
<evidence type="ECO:0000256" key="2">
    <source>
        <dbReference type="SAM" id="Phobius"/>
    </source>
</evidence>